<protein>
    <submittedName>
        <fullName evidence="1">Uncharacterized protein</fullName>
    </submittedName>
</protein>
<dbReference type="Proteomes" id="UP000241798">
    <property type="component" value="Segment"/>
</dbReference>
<gene>
    <name evidence="1" type="ORF">SEA_KOKO_51</name>
</gene>
<proteinExistence type="predicted"/>
<organism evidence="1 2">
    <name type="scientific">Mycobacterium phage Koko</name>
    <dbReference type="NCBI Taxonomy" id="2047840"/>
    <lineage>
        <taxon>Viruses</taxon>
        <taxon>Duplodnaviria</taxon>
        <taxon>Heunggongvirae</taxon>
        <taxon>Uroviricota</taxon>
        <taxon>Caudoviricetes</taxon>
        <taxon>Gladiatorvirus</taxon>
        <taxon>Gladiatorvirus koko</taxon>
    </lineage>
</organism>
<sequence>MERRATVITTERGRTTLAGEPVLDTQEGTLTVIFEDLTARIFNWDKVVEYYYMSAEETQQWLEERRHR</sequence>
<evidence type="ECO:0000313" key="2">
    <source>
        <dbReference type="Proteomes" id="UP000241798"/>
    </source>
</evidence>
<keyword evidence="2" id="KW-1185">Reference proteome</keyword>
<dbReference type="EMBL" id="MG099945">
    <property type="protein sequence ID" value="ATW60341.1"/>
    <property type="molecule type" value="Genomic_DNA"/>
</dbReference>
<dbReference type="Pfam" id="PF23887">
    <property type="entry name" value="Phage_Gene47"/>
    <property type="match status" value="1"/>
</dbReference>
<accession>A0A2H4PDP2</accession>
<reference evidence="1 2" key="1">
    <citation type="submission" date="2017-10" db="EMBL/GenBank/DDBJ databases">
        <authorList>
            <person name="Chen M."/>
            <person name="Kallman A."/>
            <person name="Luo C."/>
            <person name="Martin J."/>
            <person name="Nguyen T."/>
            <person name="Pierce C."/>
            <person name="Ramos K."/>
            <person name="Smith E."/>
            <person name="Giorgia P."/>
            <person name="Ellis O."/>
            <person name="Reddi K."/>
            <person name="Moberg-Parker J."/>
            <person name="Garlena R.A."/>
            <person name="Russell D.A."/>
            <person name="Pope W.H."/>
            <person name="Jacobs-Sera D."/>
            <person name="Hendrix R.W."/>
            <person name="Hatfull G.F."/>
        </authorList>
    </citation>
    <scope>NUCLEOTIDE SEQUENCE [LARGE SCALE GENOMIC DNA]</scope>
</reference>
<name>A0A2H4PDP2_9CAUD</name>
<evidence type="ECO:0000313" key="1">
    <source>
        <dbReference type="EMBL" id="ATW60341.1"/>
    </source>
</evidence>
<dbReference type="InterPro" id="IPR056973">
    <property type="entry name" value="Phage_L5_Gp47"/>
</dbReference>